<dbReference type="InterPro" id="IPR013022">
    <property type="entry name" value="Xyl_isomerase-like_TIM-brl"/>
</dbReference>
<dbReference type="RefSeq" id="WP_189012217.1">
    <property type="nucleotide sequence ID" value="NZ_BMHE01000011.1"/>
</dbReference>
<dbReference type="EMBL" id="BMHE01000011">
    <property type="protein sequence ID" value="GFZ79646.1"/>
    <property type="molecule type" value="Genomic_DNA"/>
</dbReference>
<dbReference type="Pfam" id="PF01261">
    <property type="entry name" value="AP_endonuc_2"/>
    <property type="match status" value="1"/>
</dbReference>
<accession>A0ABQ1ENZ1</accession>
<dbReference type="PANTHER" id="PTHR12110:SF21">
    <property type="entry name" value="XYLOSE ISOMERASE-LIKE TIM BARREL DOMAIN-CONTAINING PROTEIN"/>
    <property type="match status" value="1"/>
</dbReference>
<sequence>MRQLAFSTLPCEGWSLDKMIALAQTCGFNGMELREGPYWGISTVMTSEQREEAVRKFEKAGIRITNIGSSVILTGRPEDEAQFVDFQNVCSLASDLKACGIRIFLGYFTSRRDEPGPNIVYGDIVARIQQACDYAASCGVQVWIETHNEFATGRVLRKLLDDVNRPNCAVIYDIIHPLEEGESPEDTIVLLGSDCVHVHIKDGIPYEDPIETNWKYTKVGEGQIPIHEIIELLEKAGYSGSYSLEWESKWRKELQVPGMEPEIIFPSYTRMLSDIFQSMGK</sequence>
<organism evidence="2 3">
    <name type="scientific">Paenibacillus marchantiophytorum</name>
    <dbReference type="NCBI Taxonomy" id="1619310"/>
    <lineage>
        <taxon>Bacteria</taxon>
        <taxon>Bacillati</taxon>
        <taxon>Bacillota</taxon>
        <taxon>Bacilli</taxon>
        <taxon>Bacillales</taxon>
        <taxon>Paenibacillaceae</taxon>
        <taxon>Paenibacillus</taxon>
    </lineage>
</organism>
<evidence type="ECO:0000313" key="3">
    <source>
        <dbReference type="Proteomes" id="UP000615455"/>
    </source>
</evidence>
<gene>
    <name evidence="2" type="ORF">GCM10008018_26480</name>
</gene>
<protein>
    <recommendedName>
        <fullName evidence="1">Xylose isomerase-like TIM barrel domain-containing protein</fullName>
    </recommendedName>
</protein>
<dbReference type="InterPro" id="IPR050312">
    <property type="entry name" value="IolE/XylAMocC-like"/>
</dbReference>
<keyword evidence="3" id="KW-1185">Reference proteome</keyword>
<dbReference type="SUPFAM" id="SSF51658">
    <property type="entry name" value="Xylose isomerase-like"/>
    <property type="match status" value="1"/>
</dbReference>
<dbReference type="InterPro" id="IPR036237">
    <property type="entry name" value="Xyl_isomerase-like_sf"/>
</dbReference>
<name>A0ABQ1ENZ1_9BACL</name>
<reference evidence="3" key="1">
    <citation type="journal article" date="2019" name="Int. J. Syst. Evol. Microbiol.">
        <title>The Global Catalogue of Microorganisms (GCM) 10K type strain sequencing project: providing services to taxonomists for standard genome sequencing and annotation.</title>
        <authorList>
            <consortium name="The Broad Institute Genomics Platform"/>
            <consortium name="The Broad Institute Genome Sequencing Center for Infectious Disease"/>
            <person name="Wu L."/>
            <person name="Ma J."/>
        </authorList>
    </citation>
    <scope>NUCLEOTIDE SEQUENCE [LARGE SCALE GENOMIC DNA]</scope>
    <source>
        <strain evidence="3">CGMCC 1.15043</strain>
    </source>
</reference>
<evidence type="ECO:0000313" key="2">
    <source>
        <dbReference type="EMBL" id="GFZ79646.1"/>
    </source>
</evidence>
<dbReference type="Proteomes" id="UP000615455">
    <property type="component" value="Unassembled WGS sequence"/>
</dbReference>
<proteinExistence type="predicted"/>
<dbReference type="PANTHER" id="PTHR12110">
    <property type="entry name" value="HYDROXYPYRUVATE ISOMERASE"/>
    <property type="match status" value="1"/>
</dbReference>
<evidence type="ECO:0000259" key="1">
    <source>
        <dbReference type="Pfam" id="PF01261"/>
    </source>
</evidence>
<dbReference type="Gene3D" id="3.20.20.150">
    <property type="entry name" value="Divalent-metal-dependent TIM barrel enzymes"/>
    <property type="match status" value="1"/>
</dbReference>
<feature type="domain" description="Xylose isomerase-like TIM barrel" evidence="1">
    <location>
        <begin position="20"/>
        <end position="250"/>
    </location>
</feature>
<comment type="caution">
    <text evidence="2">The sequence shown here is derived from an EMBL/GenBank/DDBJ whole genome shotgun (WGS) entry which is preliminary data.</text>
</comment>